<accession>A0ABY8UZJ9</accession>
<keyword evidence="1" id="KW-1133">Transmembrane helix</keyword>
<evidence type="ECO:0000256" key="1">
    <source>
        <dbReference type="SAM" id="Phobius"/>
    </source>
</evidence>
<evidence type="ECO:0000313" key="2">
    <source>
        <dbReference type="EMBL" id="WIF98765.1"/>
    </source>
</evidence>
<keyword evidence="3" id="KW-1185">Reference proteome</keyword>
<keyword evidence="1" id="KW-0812">Transmembrane</keyword>
<organism evidence="2 3">
    <name type="scientific">Pontibacillus chungwhensis</name>
    <dbReference type="NCBI Taxonomy" id="265426"/>
    <lineage>
        <taxon>Bacteria</taxon>
        <taxon>Bacillati</taxon>
        <taxon>Bacillota</taxon>
        <taxon>Bacilli</taxon>
        <taxon>Bacillales</taxon>
        <taxon>Bacillaceae</taxon>
        <taxon>Pontibacillus</taxon>
    </lineage>
</organism>
<feature type="transmembrane region" description="Helical" evidence="1">
    <location>
        <begin position="62"/>
        <end position="80"/>
    </location>
</feature>
<gene>
    <name evidence="2" type="ORF">QNI29_03685</name>
</gene>
<name>A0ABY8UZJ9_9BACI</name>
<dbReference type="RefSeq" id="WP_231418536.1">
    <property type="nucleotide sequence ID" value="NZ_CP126446.1"/>
</dbReference>
<protein>
    <submittedName>
        <fullName evidence="2">Uncharacterized protein</fullName>
    </submittedName>
</protein>
<reference evidence="2 3" key="1">
    <citation type="submission" date="2023-05" db="EMBL/GenBank/DDBJ databases">
        <title>Comparative genomics reveals the evidence of polycyclic aromatic hydrocarbons degradation in moderately halophilic genus Pontibacillus.</title>
        <authorList>
            <person name="Yang H."/>
            <person name="Qian Z."/>
        </authorList>
    </citation>
    <scope>NUCLEOTIDE SEQUENCE [LARGE SCALE GENOMIC DNA]</scope>
    <source>
        <strain evidence="3">HN14</strain>
    </source>
</reference>
<sequence>METIKFNDFLNKPTLGGSFNFNLDNNIINLDEAYILMGGLGVVLIGVYWMEGQGWIKVNNKAVKLGMIGIYAYLIGKWVIKGSWRFLM</sequence>
<evidence type="ECO:0000313" key="3">
    <source>
        <dbReference type="Proteomes" id="UP001236652"/>
    </source>
</evidence>
<dbReference type="EMBL" id="CP126446">
    <property type="protein sequence ID" value="WIF98765.1"/>
    <property type="molecule type" value="Genomic_DNA"/>
</dbReference>
<proteinExistence type="predicted"/>
<feature type="transmembrane region" description="Helical" evidence="1">
    <location>
        <begin position="33"/>
        <end position="50"/>
    </location>
</feature>
<dbReference type="Proteomes" id="UP001236652">
    <property type="component" value="Chromosome"/>
</dbReference>
<keyword evidence="1" id="KW-0472">Membrane</keyword>